<dbReference type="RefSeq" id="WP_344794626.1">
    <property type="nucleotide sequence ID" value="NZ_BAABBN010000004.1"/>
</dbReference>
<evidence type="ECO:0000259" key="4">
    <source>
        <dbReference type="PROSITE" id="PS50043"/>
    </source>
</evidence>
<gene>
    <name evidence="6" type="ORF">GCM10022277_02380</name>
</gene>
<dbReference type="SMART" id="SM00448">
    <property type="entry name" value="REC"/>
    <property type="match status" value="1"/>
</dbReference>
<feature type="domain" description="Response regulatory" evidence="5">
    <location>
        <begin position="33"/>
        <end position="149"/>
    </location>
</feature>
<dbReference type="SUPFAM" id="SSF46894">
    <property type="entry name" value="C-terminal effector domain of the bipartite response regulators"/>
    <property type="match status" value="1"/>
</dbReference>
<dbReference type="InterPro" id="IPR001789">
    <property type="entry name" value="Sig_transdc_resp-reg_receiver"/>
</dbReference>
<dbReference type="PRINTS" id="PR00038">
    <property type="entry name" value="HTHLUXR"/>
</dbReference>
<dbReference type="InterPro" id="IPR011006">
    <property type="entry name" value="CheY-like_superfamily"/>
</dbReference>
<dbReference type="PROSITE" id="PS50043">
    <property type="entry name" value="HTH_LUXR_2"/>
    <property type="match status" value="1"/>
</dbReference>
<dbReference type="InterPro" id="IPR058245">
    <property type="entry name" value="NreC/VraR/RcsB-like_REC"/>
</dbReference>
<name>A0ABP7M0U0_9GAMM</name>
<keyword evidence="2" id="KW-0238">DNA-binding</keyword>
<dbReference type="SUPFAM" id="SSF52172">
    <property type="entry name" value="CheY-like"/>
    <property type="match status" value="1"/>
</dbReference>
<dbReference type="PANTHER" id="PTHR45566">
    <property type="entry name" value="HTH-TYPE TRANSCRIPTIONAL REGULATOR YHJB-RELATED"/>
    <property type="match status" value="1"/>
</dbReference>
<evidence type="ECO:0000313" key="7">
    <source>
        <dbReference type="Proteomes" id="UP001501565"/>
    </source>
</evidence>
<dbReference type="Proteomes" id="UP001501565">
    <property type="component" value="Unassembled WGS sequence"/>
</dbReference>
<dbReference type="InterPro" id="IPR000792">
    <property type="entry name" value="Tscrpt_reg_LuxR_C"/>
</dbReference>
<keyword evidence="7" id="KW-1185">Reference proteome</keyword>
<dbReference type="Gene3D" id="3.40.50.2300">
    <property type="match status" value="1"/>
</dbReference>
<evidence type="ECO:0000256" key="1">
    <source>
        <dbReference type="ARBA" id="ARBA00022553"/>
    </source>
</evidence>
<feature type="domain" description="HTH luxR-type" evidence="4">
    <location>
        <begin position="177"/>
        <end position="242"/>
    </location>
</feature>
<accession>A0ABP7M0U0</accession>
<protein>
    <submittedName>
        <fullName evidence="6">Response regulator transcription factor</fullName>
    </submittedName>
</protein>
<evidence type="ECO:0000256" key="3">
    <source>
        <dbReference type="PROSITE-ProRule" id="PRU00169"/>
    </source>
</evidence>
<dbReference type="InterPro" id="IPR016032">
    <property type="entry name" value="Sig_transdc_resp-reg_C-effctor"/>
</dbReference>
<dbReference type="Pfam" id="PF00072">
    <property type="entry name" value="Response_reg"/>
    <property type="match status" value="1"/>
</dbReference>
<dbReference type="CDD" id="cd06170">
    <property type="entry name" value="LuxR_C_like"/>
    <property type="match status" value="1"/>
</dbReference>
<evidence type="ECO:0000256" key="2">
    <source>
        <dbReference type="ARBA" id="ARBA00023125"/>
    </source>
</evidence>
<evidence type="ECO:0000259" key="5">
    <source>
        <dbReference type="PROSITE" id="PS50110"/>
    </source>
</evidence>
<proteinExistence type="predicted"/>
<dbReference type="SMART" id="SM00421">
    <property type="entry name" value="HTH_LUXR"/>
    <property type="match status" value="1"/>
</dbReference>
<dbReference type="PROSITE" id="PS50110">
    <property type="entry name" value="RESPONSE_REGULATORY"/>
    <property type="match status" value="1"/>
</dbReference>
<dbReference type="Pfam" id="PF00196">
    <property type="entry name" value="GerE"/>
    <property type="match status" value="1"/>
</dbReference>
<evidence type="ECO:0000313" key="6">
    <source>
        <dbReference type="EMBL" id="GAA3911380.1"/>
    </source>
</evidence>
<comment type="caution">
    <text evidence="6">The sequence shown here is derived from an EMBL/GenBank/DDBJ whole genome shotgun (WGS) entry which is preliminary data.</text>
</comment>
<dbReference type="PANTHER" id="PTHR45566:SF1">
    <property type="entry name" value="HTH-TYPE TRANSCRIPTIONAL REGULATOR YHJB-RELATED"/>
    <property type="match status" value="1"/>
</dbReference>
<reference evidence="7" key="1">
    <citation type="journal article" date="2019" name="Int. J. Syst. Evol. Microbiol.">
        <title>The Global Catalogue of Microorganisms (GCM) 10K type strain sequencing project: providing services to taxonomists for standard genome sequencing and annotation.</title>
        <authorList>
            <consortium name="The Broad Institute Genomics Platform"/>
            <consortium name="The Broad Institute Genome Sequencing Center for Infectious Disease"/>
            <person name="Wu L."/>
            <person name="Ma J."/>
        </authorList>
    </citation>
    <scope>NUCLEOTIDE SEQUENCE [LARGE SCALE GENOMIC DNA]</scope>
    <source>
        <strain evidence="7">JCM 17551</strain>
    </source>
</reference>
<organism evidence="6 7">
    <name type="scientific">Litoribacillus peritrichatus</name>
    <dbReference type="NCBI Taxonomy" id="718191"/>
    <lineage>
        <taxon>Bacteria</taxon>
        <taxon>Pseudomonadati</taxon>
        <taxon>Pseudomonadota</taxon>
        <taxon>Gammaproteobacteria</taxon>
        <taxon>Oceanospirillales</taxon>
        <taxon>Oceanospirillaceae</taxon>
        <taxon>Litoribacillus</taxon>
    </lineage>
</organism>
<sequence>MTFNSDQGRAVSKAGDSQADLLPINLNCHKALNVLLIDDHQIYLDGLGITLSLMDSIEQVYQATCLIEAEAVVHEVSLDLILLDLTLPVEDGFSIMSQLETLCPNVPVIILSGSDLPEDKRLAMNRGAKGFLNKSATGDEIREAIKKVSEGGVLSAPVALAASNEDDLNLMNQIRVSVARQYRITQRQAEVLVLLGEGLSNKQICRRLELTEATVKFHLKAIFLALDVHNRTECVSVARRLNILI</sequence>
<dbReference type="EMBL" id="BAABBN010000004">
    <property type="protein sequence ID" value="GAA3911380.1"/>
    <property type="molecule type" value="Genomic_DNA"/>
</dbReference>
<feature type="modified residue" description="4-aspartylphosphate" evidence="3">
    <location>
        <position position="84"/>
    </location>
</feature>
<dbReference type="InterPro" id="IPR051015">
    <property type="entry name" value="EvgA-like"/>
</dbReference>
<keyword evidence="1 3" id="KW-0597">Phosphoprotein</keyword>
<dbReference type="CDD" id="cd17535">
    <property type="entry name" value="REC_NarL-like"/>
    <property type="match status" value="1"/>
</dbReference>